<dbReference type="OrthoDB" id="1557901at2759"/>
<evidence type="ECO:0000313" key="2">
    <source>
        <dbReference type="Proteomes" id="UP001152561"/>
    </source>
</evidence>
<keyword evidence="2" id="KW-1185">Reference proteome</keyword>
<dbReference type="Proteomes" id="UP001152561">
    <property type="component" value="Unassembled WGS sequence"/>
</dbReference>
<accession>A0A9Q1R7J1</accession>
<gene>
    <name evidence="1" type="ORF">K7X08_005739</name>
</gene>
<evidence type="ECO:0000313" key="1">
    <source>
        <dbReference type="EMBL" id="KAJ8543216.1"/>
    </source>
</evidence>
<dbReference type="PANTHER" id="PTHR15140:SF37">
    <property type="entry name" value="UBIQUITIN-LIKE DOMAIN-CONTAINING PROTEIN"/>
    <property type="match status" value="1"/>
</dbReference>
<dbReference type="Gene3D" id="3.80.10.10">
    <property type="entry name" value="Ribonuclease Inhibitor"/>
    <property type="match status" value="1"/>
</dbReference>
<dbReference type="SUPFAM" id="SSF52058">
    <property type="entry name" value="L domain-like"/>
    <property type="match status" value="1"/>
</dbReference>
<dbReference type="EMBL" id="JAJAGQ010000014">
    <property type="protein sequence ID" value="KAJ8543216.1"/>
    <property type="molecule type" value="Genomic_DNA"/>
</dbReference>
<dbReference type="AlphaFoldDB" id="A0A9Q1R7J1"/>
<reference evidence="2" key="1">
    <citation type="journal article" date="2023" name="Proc. Natl. Acad. Sci. U.S.A.">
        <title>Genomic and structural basis for evolution of tropane alkaloid biosynthesis.</title>
        <authorList>
            <person name="Wanga Y.-J."/>
            <person name="Taina T."/>
            <person name="Yua J.-Y."/>
            <person name="Lia J."/>
            <person name="Xua B."/>
            <person name="Chenc J."/>
            <person name="D'Auriad J.C."/>
            <person name="Huanga J.-P."/>
            <person name="Huanga S.-X."/>
        </authorList>
    </citation>
    <scope>NUCLEOTIDE SEQUENCE [LARGE SCALE GENOMIC DNA]</scope>
    <source>
        <strain evidence="2">cv. KIB-2019</strain>
    </source>
</reference>
<dbReference type="PANTHER" id="PTHR15140">
    <property type="entry name" value="TUBULIN-SPECIFIC CHAPERONE E"/>
    <property type="match status" value="1"/>
</dbReference>
<protein>
    <submittedName>
        <fullName evidence="1">Uncharacterized protein</fullName>
    </submittedName>
</protein>
<name>A0A9Q1R7J1_9SOLA</name>
<sequence length="168" mass="20090">MAYAAVVSLIQTLKQLMQQKPRWVTNIEVQDEIRESSDDQLMDMNLIFGRHSNLPVEIWKLKLLRHLQRLSDEEIFNQLKFLLIDRTNLKRWEAGSVNFLKLQRLVLKRCIYLEEIPKDFRDIYTLESIELHNCRTSAEKSVKEIQEEQESMANDCLSVCIHEKLWWD</sequence>
<dbReference type="InterPro" id="IPR032675">
    <property type="entry name" value="LRR_dom_sf"/>
</dbReference>
<comment type="caution">
    <text evidence="1">The sequence shown here is derived from an EMBL/GenBank/DDBJ whole genome shotgun (WGS) entry which is preliminary data.</text>
</comment>
<proteinExistence type="predicted"/>
<organism evidence="1 2">
    <name type="scientific">Anisodus acutangulus</name>
    <dbReference type="NCBI Taxonomy" id="402998"/>
    <lineage>
        <taxon>Eukaryota</taxon>
        <taxon>Viridiplantae</taxon>
        <taxon>Streptophyta</taxon>
        <taxon>Embryophyta</taxon>
        <taxon>Tracheophyta</taxon>
        <taxon>Spermatophyta</taxon>
        <taxon>Magnoliopsida</taxon>
        <taxon>eudicotyledons</taxon>
        <taxon>Gunneridae</taxon>
        <taxon>Pentapetalae</taxon>
        <taxon>asterids</taxon>
        <taxon>lamiids</taxon>
        <taxon>Solanales</taxon>
        <taxon>Solanaceae</taxon>
        <taxon>Solanoideae</taxon>
        <taxon>Hyoscyameae</taxon>
        <taxon>Anisodus</taxon>
    </lineage>
</organism>